<dbReference type="GO" id="GO:0022857">
    <property type="term" value="F:transmembrane transporter activity"/>
    <property type="evidence" value="ECO:0007669"/>
    <property type="project" value="InterPro"/>
</dbReference>
<keyword evidence="9 12" id="KW-0472">Membrane</keyword>
<evidence type="ECO:0000313" key="13">
    <source>
        <dbReference type="EMBL" id="PWK94602.1"/>
    </source>
</evidence>
<feature type="transmembrane region" description="Helical" evidence="12">
    <location>
        <begin position="7"/>
        <end position="28"/>
    </location>
</feature>
<dbReference type="Proteomes" id="UP000245981">
    <property type="component" value="Unassembled WGS sequence"/>
</dbReference>
<sequence length="332" mass="34168">MNLFRRCSWEITLGTLLVLEVLLFGVINPRMLDVNVLLFSTSDFICTGIVALPLTMVIVSGGIDISFGATTGLCAIVLGIMLKTGAPVPVAVIATLTVGAGCGLLNAGLIIFTGISPLVITLGTMYLFGGGALLLSGFAGATGYDGISGFSDAFTGFASLAPFGIPVPLLVFLAMTVVFWLLLHRTRAGRNVFLTGQNARAAVYSALPVNRLLCVLYALTGLAAAVAAVLLTSYFGSARSDTGSSLLMPAITAVVLGGASIYGGSGSVTGTALATLLVGFLQQGLQMAGVSDQVSGALSGALLIVVVVGRSASLHRRHIAEWITRRRSQRQA</sequence>
<dbReference type="InterPro" id="IPR001851">
    <property type="entry name" value="ABC_transp_permease"/>
</dbReference>
<evidence type="ECO:0000256" key="9">
    <source>
        <dbReference type="ARBA" id="ARBA00023136"/>
    </source>
</evidence>
<keyword evidence="6" id="KW-0997">Cell inner membrane</keyword>
<feature type="transmembrane region" description="Helical" evidence="12">
    <location>
        <begin position="88"/>
        <end position="112"/>
    </location>
</feature>
<evidence type="ECO:0000313" key="14">
    <source>
        <dbReference type="Proteomes" id="UP000245981"/>
    </source>
</evidence>
<keyword evidence="8 12" id="KW-1133">Transmembrane helix</keyword>
<evidence type="ECO:0000256" key="2">
    <source>
        <dbReference type="ARBA" id="ARBA00007942"/>
    </source>
</evidence>
<comment type="caution">
    <text evidence="13">The sequence shown here is derived from an EMBL/GenBank/DDBJ whole genome shotgun (WGS) entry which is preliminary data.</text>
</comment>
<dbReference type="GO" id="GO:0005886">
    <property type="term" value="C:plasma membrane"/>
    <property type="evidence" value="ECO:0007669"/>
    <property type="project" value="UniProtKB-SubCell"/>
</dbReference>
<gene>
    <name evidence="13" type="ORF">C7431_11098</name>
</gene>
<comment type="subcellular location">
    <subcellularLocation>
        <location evidence="1">Cell inner membrane</location>
        <topology evidence="1">Multi-pass membrane protein</topology>
    </subcellularLocation>
</comment>
<evidence type="ECO:0000256" key="4">
    <source>
        <dbReference type="ARBA" id="ARBA00022448"/>
    </source>
</evidence>
<evidence type="ECO:0000256" key="10">
    <source>
        <dbReference type="ARBA" id="ARBA00025439"/>
    </source>
</evidence>
<evidence type="ECO:0000256" key="6">
    <source>
        <dbReference type="ARBA" id="ARBA00022519"/>
    </source>
</evidence>
<evidence type="ECO:0000256" key="5">
    <source>
        <dbReference type="ARBA" id="ARBA00022475"/>
    </source>
</evidence>
<comment type="subunit">
    <text evidence="3">The complex is composed of two ATP-binding proteins (LsrA), two transmembrane proteins (LsrC and LsrD) and a solute-binding protein (LsrB).</text>
</comment>
<dbReference type="PANTHER" id="PTHR32196">
    <property type="entry name" value="ABC TRANSPORTER PERMEASE PROTEIN YPHD-RELATED-RELATED"/>
    <property type="match status" value="1"/>
</dbReference>
<dbReference type="OrthoDB" id="192433at2"/>
<keyword evidence="7 12" id="KW-0812">Transmembrane</keyword>
<evidence type="ECO:0000256" key="11">
    <source>
        <dbReference type="ARBA" id="ARBA00039381"/>
    </source>
</evidence>
<feature type="transmembrane region" description="Helical" evidence="12">
    <location>
        <begin position="119"/>
        <end position="140"/>
    </location>
</feature>
<name>A0A2V2BDK9_9GAMM</name>
<feature type="transmembrane region" description="Helical" evidence="12">
    <location>
        <begin position="212"/>
        <end position="234"/>
    </location>
</feature>
<dbReference type="PANTHER" id="PTHR32196:SF71">
    <property type="entry name" value="AUTOINDUCER 2 IMPORT SYSTEM PERMEASE PROTEIN LSRD"/>
    <property type="match status" value="1"/>
</dbReference>
<feature type="transmembrane region" description="Helical" evidence="12">
    <location>
        <begin position="65"/>
        <end position="82"/>
    </location>
</feature>
<dbReference type="RefSeq" id="WP_109718011.1">
    <property type="nucleotide sequence ID" value="NZ_QGHF01000010.1"/>
</dbReference>
<evidence type="ECO:0000256" key="3">
    <source>
        <dbReference type="ARBA" id="ARBA00011262"/>
    </source>
</evidence>
<proteinExistence type="inferred from homology"/>
<feature type="transmembrane region" description="Helical" evidence="12">
    <location>
        <begin position="34"/>
        <end position="58"/>
    </location>
</feature>
<feature type="transmembrane region" description="Helical" evidence="12">
    <location>
        <begin position="160"/>
        <end position="183"/>
    </location>
</feature>
<dbReference type="NCBIfam" id="NF011612">
    <property type="entry name" value="PRK15038.1"/>
    <property type="match status" value="1"/>
</dbReference>
<dbReference type="AlphaFoldDB" id="A0A2V2BDK9"/>
<evidence type="ECO:0000256" key="7">
    <source>
        <dbReference type="ARBA" id="ARBA00022692"/>
    </source>
</evidence>
<comment type="similarity">
    <text evidence="2">Belongs to the binding-protein-dependent transport system permease family. AraH/RbsC subfamily.</text>
</comment>
<keyword evidence="4" id="KW-0813">Transport</keyword>
<dbReference type="Pfam" id="PF02653">
    <property type="entry name" value="BPD_transp_2"/>
    <property type="match status" value="1"/>
</dbReference>
<keyword evidence="5" id="KW-1003">Cell membrane</keyword>
<reference evidence="13 14" key="1">
    <citation type="submission" date="2018-05" db="EMBL/GenBank/DDBJ databases">
        <title>Genomic Encyclopedia of Type Strains, Phase IV (KMG-V): Genome sequencing to study the core and pangenomes of soil and plant-associated prokaryotes.</title>
        <authorList>
            <person name="Whitman W."/>
        </authorList>
    </citation>
    <scope>NUCLEOTIDE SEQUENCE [LARGE SCALE GENOMIC DNA]</scope>
    <source>
        <strain evidence="13 14">PNA 200-10</strain>
    </source>
</reference>
<evidence type="ECO:0000256" key="1">
    <source>
        <dbReference type="ARBA" id="ARBA00004429"/>
    </source>
</evidence>
<evidence type="ECO:0000256" key="12">
    <source>
        <dbReference type="SAM" id="Phobius"/>
    </source>
</evidence>
<protein>
    <recommendedName>
        <fullName evidence="11">Autoinducer 2 import system permease protein LsrD</fullName>
    </recommendedName>
</protein>
<evidence type="ECO:0000256" key="8">
    <source>
        <dbReference type="ARBA" id="ARBA00022989"/>
    </source>
</evidence>
<feature type="transmembrane region" description="Helical" evidence="12">
    <location>
        <begin position="246"/>
        <end position="264"/>
    </location>
</feature>
<dbReference type="EMBL" id="QGHF01000010">
    <property type="protein sequence ID" value="PWK94602.1"/>
    <property type="molecule type" value="Genomic_DNA"/>
</dbReference>
<accession>A0A2V2BDK9</accession>
<dbReference type="CDD" id="cd06579">
    <property type="entry name" value="TM_PBP1_transp_AraH_like"/>
    <property type="match status" value="1"/>
</dbReference>
<comment type="function">
    <text evidence="10">Part of the ABC transporter complex LsrABCD involved in autoinducer 2 (AI-2) import. Probably responsible for the translocation of the substrate across the membrane.</text>
</comment>
<organism evidence="13 14">
    <name type="scientific">Pantoea allii</name>
    <dbReference type="NCBI Taxonomy" id="574096"/>
    <lineage>
        <taxon>Bacteria</taxon>
        <taxon>Pseudomonadati</taxon>
        <taxon>Pseudomonadota</taxon>
        <taxon>Gammaproteobacteria</taxon>
        <taxon>Enterobacterales</taxon>
        <taxon>Erwiniaceae</taxon>
        <taxon>Pantoea</taxon>
    </lineage>
</organism>